<dbReference type="Proteomes" id="UP000004621">
    <property type="component" value="Unassembled WGS sequence"/>
</dbReference>
<protein>
    <submittedName>
        <fullName evidence="1">Pyridoxamine 5'-phosphate oxidase family protein</fullName>
    </submittedName>
</protein>
<organism evidence="1 2">
    <name type="scientific">Neisseria subflava NJ9703</name>
    <dbReference type="NCBI Taxonomy" id="546268"/>
    <lineage>
        <taxon>Bacteria</taxon>
        <taxon>Pseudomonadati</taxon>
        <taxon>Pseudomonadota</taxon>
        <taxon>Betaproteobacteria</taxon>
        <taxon>Neisseriales</taxon>
        <taxon>Neisseriaceae</taxon>
        <taxon>Neisseria</taxon>
    </lineage>
</organism>
<reference evidence="1 2" key="1">
    <citation type="submission" date="2010-01" db="EMBL/GenBank/DDBJ databases">
        <authorList>
            <person name="Weinstock G."/>
            <person name="Sodergren E."/>
            <person name="Clifton S."/>
            <person name="Fulton L."/>
            <person name="Fulton B."/>
            <person name="Courtney L."/>
            <person name="Fronick C."/>
            <person name="Harrison M."/>
            <person name="Strong C."/>
            <person name="Farmer C."/>
            <person name="Delahaunty K."/>
            <person name="Markovic C."/>
            <person name="Hall O."/>
            <person name="Minx P."/>
            <person name="Tomlinson C."/>
            <person name="Mitreva M."/>
            <person name="Nelson J."/>
            <person name="Hou S."/>
            <person name="Wollam A."/>
            <person name="Pepin K.H."/>
            <person name="Johnson M."/>
            <person name="Bhonagiri V."/>
            <person name="Nash W.E."/>
            <person name="Warren W."/>
            <person name="Chinwalla A."/>
            <person name="Mardis E.R."/>
            <person name="Wilson R.K."/>
        </authorList>
    </citation>
    <scope>NUCLEOTIDE SEQUENCE [LARGE SCALE GENOMIC DNA]</scope>
    <source>
        <strain evidence="1 2">NJ9703</strain>
    </source>
</reference>
<name>A0A9W5N0E1_NEISU</name>
<dbReference type="PIRSF" id="PIRSF009554">
    <property type="entry name" value="UCP009554"/>
    <property type="match status" value="1"/>
</dbReference>
<dbReference type="RefSeq" id="WP_004519011.1">
    <property type="nucleotide sequence ID" value="NZ_ACEO02000001.1"/>
</dbReference>
<sequence length="144" mass="15703">MQAIPTNIVKFLSNHHVVSIAAAADGEVWAACCFYVFDEANARLIVLTSLKTKHGGMMSRSAKVAGTIAGQPDSITKISGIQFAATAALIENEADLKAAQSLFYKAHPAARVMKSDVWALNLDNVKFTDNKLVFAQKTYWNRED</sequence>
<comment type="caution">
    <text evidence="1">The sequence shown here is derived from an EMBL/GenBank/DDBJ whole genome shotgun (WGS) entry which is preliminary data.</text>
</comment>
<accession>A0A9W5N0E1</accession>
<dbReference type="AlphaFoldDB" id="A0A9W5N0E1"/>
<dbReference type="SUPFAM" id="SSF50475">
    <property type="entry name" value="FMN-binding split barrel"/>
    <property type="match status" value="1"/>
</dbReference>
<evidence type="ECO:0000313" key="2">
    <source>
        <dbReference type="Proteomes" id="UP000004621"/>
    </source>
</evidence>
<dbReference type="Gene3D" id="2.30.110.10">
    <property type="entry name" value="Electron Transport, Fmn-binding Protein, Chain A"/>
    <property type="match status" value="1"/>
</dbReference>
<dbReference type="EMBL" id="ACEO02000001">
    <property type="protein sequence ID" value="EFC53258.1"/>
    <property type="molecule type" value="Genomic_DNA"/>
</dbReference>
<proteinExistence type="predicted"/>
<dbReference type="InterPro" id="IPR011194">
    <property type="entry name" value="UPF0306"/>
</dbReference>
<dbReference type="InterPro" id="IPR012349">
    <property type="entry name" value="Split_barrel_FMN-bd"/>
</dbReference>
<evidence type="ECO:0000313" key="1">
    <source>
        <dbReference type="EMBL" id="EFC53258.1"/>
    </source>
</evidence>
<gene>
    <name evidence="1" type="ORF">NEISUBOT_03259</name>
</gene>